<dbReference type="VEuPathDB" id="VectorBase:LDEU004146"/>
<gene>
    <name evidence="7" type="ORF">B4U80_05332</name>
</gene>
<comment type="similarity">
    <text evidence="5">Belongs to the TRAPP small subunits family. BET5 subfamily.</text>
</comment>
<keyword evidence="2 6" id="KW-0256">Endoplasmic reticulum</keyword>
<comment type="subunit">
    <text evidence="6">Part of the multisubunit transport protein particle (TRAPP) complex.</text>
</comment>
<dbReference type="GO" id="GO:0006888">
    <property type="term" value="P:endoplasmic reticulum to Golgi vesicle-mediated transport"/>
    <property type="evidence" value="ECO:0007669"/>
    <property type="project" value="UniProtKB-UniRule"/>
</dbReference>
<dbReference type="Pfam" id="PF04099">
    <property type="entry name" value="Sybindin"/>
    <property type="match status" value="1"/>
</dbReference>
<dbReference type="InterPro" id="IPR007233">
    <property type="entry name" value="TRAPPC"/>
</dbReference>
<dbReference type="InterPro" id="IPR011012">
    <property type="entry name" value="Longin-like_dom_sf"/>
</dbReference>
<reference evidence="7 8" key="1">
    <citation type="journal article" date="2018" name="Gigascience">
        <title>Genomes of trombidid mites reveal novel predicted allergens and laterally-transferred genes associated with secondary metabolism.</title>
        <authorList>
            <person name="Dong X."/>
            <person name="Chaisiri K."/>
            <person name="Xia D."/>
            <person name="Armstrong S.D."/>
            <person name="Fang Y."/>
            <person name="Donnelly M.J."/>
            <person name="Kadowaki T."/>
            <person name="McGarry J.W."/>
            <person name="Darby A.C."/>
            <person name="Makepeace B.L."/>
        </authorList>
    </citation>
    <scope>NUCLEOTIDE SEQUENCE [LARGE SCALE GENOMIC DNA]</scope>
    <source>
        <strain evidence="7">UoL-UT</strain>
    </source>
</reference>
<evidence type="ECO:0000256" key="2">
    <source>
        <dbReference type="ARBA" id="ARBA00022824"/>
    </source>
</evidence>
<dbReference type="STRING" id="299467.A0A443SK38"/>
<evidence type="ECO:0000256" key="4">
    <source>
        <dbReference type="ARBA" id="ARBA00023034"/>
    </source>
</evidence>
<dbReference type="OrthoDB" id="246406at2759"/>
<keyword evidence="8" id="KW-1185">Reference proteome</keyword>
<keyword evidence="1 6" id="KW-0813">Transport</keyword>
<dbReference type="GO" id="GO:0005783">
    <property type="term" value="C:endoplasmic reticulum"/>
    <property type="evidence" value="ECO:0007669"/>
    <property type="project" value="UniProtKB-SubCell"/>
</dbReference>
<comment type="subcellular location">
    <subcellularLocation>
        <location evidence="6">Endoplasmic reticulum</location>
    </subcellularLocation>
    <subcellularLocation>
        <location evidence="6">Golgi apparatus</location>
        <location evidence="6">cis-Golgi network</location>
    </subcellularLocation>
</comment>
<evidence type="ECO:0000313" key="7">
    <source>
        <dbReference type="EMBL" id="RWS27894.1"/>
    </source>
</evidence>
<dbReference type="SUPFAM" id="SSF64356">
    <property type="entry name" value="SNARE-like"/>
    <property type="match status" value="1"/>
</dbReference>
<accession>A0A443SK38</accession>
<dbReference type="AlphaFoldDB" id="A0A443SK38"/>
<dbReference type="GO" id="GO:0030008">
    <property type="term" value="C:TRAPP complex"/>
    <property type="evidence" value="ECO:0007669"/>
    <property type="project" value="UniProtKB-UniRule"/>
</dbReference>
<dbReference type="PANTHER" id="PTHR23249:SF16">
    <property type="entry name" value="TRAFFICKING PROTEIN PARTICLE COMPLEX SUBUNIT 1"/>
    <property type="match status" value="1"/>
</dbReference>
<dbReference type="Gene3D" id="3.30.450.70">
    <property type="match status" value="1"/>
</dbReference>
<organism evidence="7 8">
    <name type="scientific">Leptotrombidium deliense</name>
    <dbReference type="NCBI Taxonomy" id="299467"/>
    <lineage>
        <taxon>Eukaryota</taxon>
        <taxon>Metazoa</taxon>
        <taxon>Ecdysozoa</taxon>
        <taxon>Arthropoda</taxon>
        <taxon>Chelicerata</taxon>
        <taxon>Arachnida</taxon>
        <taxon>Acari</taxon>
        <taxon>Acariformes</taxon>
        <taxon>Trombidiformes</taxon>
        <taxon>Prostigmata</taxon>
        <taxon>Anystina</taxon>
        <taxon>Parasitengona</taxon>
        <taxon>Trombiculoidea</taxon>
        <taxon>Trombiculidae</taxon>
        <taxon>Leptotrombidium</taxon>
    </lineage>
</organism>
<dbReference type="EMBL" id="NCKV01001702">
    <property type="protein sequence ID" value="RWS27894.1"/>
    <property type="molecule type" value="Genomic_DNA"/>
</dbReference>
<protein>
    <recommendedName>
        <fullName evidence="6">Trafficking protein particle complex subunit</fullName>
    </recommendedName>
</protein>
<evidence type="ECO:0000256" key="6">
    <source>
        <dbReference type="RuleBase" id="RU366065"/>
    </source>
</evidence>
<keyword evidence="3 6" id="KW-0931">ER-Golgi transport</keyword>
<comment type="caution">
    <text evidence="7">The sequence shown here is derived from an EMBL/GenBank/DDBJ whole genome shotgun (WGS) entry which is preliminary data.</text>
</comment>
<dbReference type="GO" id="GO:0005794">
    <property type="term" value="C:Golgi apparatus"/>
    <property type="evidence" value="ECO:0007669"/>
    <property type="project" value="UniProtKB-SubCell"/>
</dbReference>
<evidence type="ECO:0000256" key="1">
    <source>
        <dbReference type="ARBA" id="ARBA00022448"/>
    </source>
</evidence>
<evidence type="ECO:0000256" key="3">
    <source>
        <dbReference type="ARBA" id="ARBA00022892"/>
    </source>
</evidence>
<dbReference type="Proteomes" id="UP000288716">
    <property type="component" value="Unassembled WGS sequence"/>
</dbReference>
<dbReference type="PANTHER" id="PTHR23249">
    <property type="entry name" value="TRAFFICKING PROTEIN PARTICLE COMPLEX SUBUNIT"/>
    <property type="match status" value="1"/>
</dbReference>
<evidence type="ECO:0000313" key="8">
    <source>
        <dbReference type="Proteomes" id="UP000288716"/>
    </source>
</evidence>
<dbReference type="SMART" id="SM01399">
    <property type="entry name" value="Sybindin"/>
    <property type="match status" value="1"/>
</dbReference>
<proteinExistence type="inferred from homology"/>
<evidence type="ECO:0000256" key="5">
    <source>
        <dbReference type="ARBA" id="ARBA00038167"/>
    </source>
</evidence>
<sequence length="136" mass="16305">MLVYNLHIFDSKGRCLFSLNKDEKDDKKRLLYGFLYSMKSFAHRITPVIIKDNTYFTYTTNCYQLIFMEMPTAIKFVLIVAPDAQRNNEFYKQILKDMYRYVYSEYVVKNPIIDVNTNTIDSLLFRDKLVDFFNKV</sequence>
<keyword evidence="4 6" id="KW-0333">Golgi apparatus</keyword>
<name>A0A443SK38_9ACAR</name>